<dbReference type="Pfam" id="PF06054">
    <property type="entry name" value="CoiA_nuc"/>
    <property type="match status" value="1"/>
</dbReference>
<protein>
    <recommendedName>
        <fullName evidence="5">Competence protein CoiA</fullName>
    </recommendedName>
</protein>
<feature type="domain" description="Competence protein CoiA-like N-terminal" evidence="2">
    <location>
        <begin position="20"/>
        <end position="46"/>
    </location>
</feature>
<dbReference type="Pfam" id="PF25164">
    <property type="entry name" value="CoiA_N"/>
    <property type="match status" value="1"/>
</dbReference>
<sequence length="288" mass="33868">MRFALVNGQRRTAEKGLTGICPACGGPVLAKCGEKKSHHWAHKRQCSDTWATGKETDWHLGWKNCFPEAWQERILKDVQSGEKHIADILTEHNLVLEFQHSPIDPEERRAREYFYSQDGRRMAWVVDCTQHQRDLKRCKSYIEDYHINISRPSIVSSPDEFFPSKWIPISFVPIVLDIGWFLDIHDNNGVCYYVMPCLFVFKFEEKYYCGCKLFFKDEFIELAKDGKLLCEIESNIKFLIGTIKARRAASRMSYRLGYYLVDSRRYPYIKKSYRGNGRRKIGGRSRRR</sequence>
<dbReference type="InterPro" id="IPR057253">
    <property type="entry name" value="CoiA-like_N"/>
</dbReference>
<proteinExistence type="predicted"/>
<evidence type="ECO:0000313" key="3">
    <source>
        <dbReference type="EMBL" id="NME51601.1"/>
    </source>
</evidence>
<evidence type="ECO:0000259" key="2">
    <source>
        <dbReference type="Pfam" id="PF25164"/>
    </source>
</evidence>
<name>A0A848C5S7_9BACT</name>
<accession>A0A848C5S7</accession>
<dbReference type="InterPro" id="IPR010330">
    <property type="entry name" value="CoiA_nuc"/>
</dbReference>
<reference evidence="3 4" key="1">
    <citation type="submission" date="2020-04" db="EMBL/GenBank/DDBJ databases">
        <authorList>
            <person name="Hitch T.C.A."/>
            <person name="Wylensek D."/>
            <person name="Clavel T."/>
        </authorList>
    </citation>
    <scope>NUCLEOTIDE SEQUENCE [LARGE SCALE GENOMIC DNA]</scope>
    <source>
        <strain evidence="3 4">PG-251-APC-1</strain>
    </source>
</reference>
<evidence type="ECO:0000313" key="4">
    <source>
        <dbReference type="Proteomes" id="UP000522333"/>
    </source>
</evidence>
<organism evidence="3 4">
    <name type="scientific">Desulfovibrio piger</name>
    <dbReference type="NCBI Taxonomy" id="901"/>
    <lineage>
        <taxon>Bacteria</taxon>
        <taxon>Pseudomonadati</taxon>
        <taxon>Thermodesulfobacteriota</taxon>
        <taxon>Desulfovibrionia</taxon>
        <taxon>Desulfovibrionales</taxon>
        <taxon>Desulfovibrionaceae</taxon>
        <taxon>Desulfovibrio</taxon>
    </lineage>
</organism>
<dbReference type="AlphaFoldDB" id="A0A848C5S7"/>
<dbReference type="EMBL" id="JABAFY010000008">
    <property type="protein sequence ID" value="NME51601.1"/>
    <property type="molecule type" value="Genomic_DNA"/>
</dbReference>
<gene>
    <name evidence="3" type="ORF">HF854_03430</name>
</gene>
<feature type="domain" description="Competence protein CoiA nuclease-like" evidence="1">
    <location>
        <begin position="86"/>
        <end position="135"/>
    </location>
</feature>
<dbReference type="Proteomes" id="UP000522333">
    <property type="component" value="Unassembled WGS sequence"/>
</dbReference>
<evidence type="ECO:0008006" key="5">
    <source>
        <dbReference type="Google" id="ProtNLM"/>
    </source>
</evidence>
<dbReference type="RefSeq" id="WP_168935018.1">
    <property type="nucleotide sequence ID" value="NZ_JABAFY010000008.1"/>
</dbReference>
<evidence type="ECO:0000259" key="1">
    <source>
        <dbReference type="Pfam" id="PF06054"/>
    </source>
</evidence>
<comment type="caution">
    <text evidence="3">The sequence shown here is derived from an EMBL/GenBank/DDBJ whole genome shotgun (WGS) entry which is preliminary data.</text>
</comment>